<keyword evidence="2" id="KW-1185">Reference proteome</keyword>
<dbReference type="InterPro" id="IPR052237">
    <property type="entry name" value="Ataxin-7-like_regulator"/>
</dbReference>
<proteinExistence type="predicted"/>
<name>A0AA41MXV0_SCICA</name>
<dbReference type="EMBL" id="JAATJV010370840">
    <property type="protein sequence ID" value="MBZ3880023.1"/>
    <property type="molecule type" value="Genomic_DNA"/>
</dbReference>
<evidence type="ECO:0000313" key="1">
    <source>
        <dbReference type="EMBL" id="MBZ3880023.1"/>
    </source>
</evidence>
<dbReference type="Proteomes" id="UP001166674">
    <property type="component" value="Unassembled WGS sequence"/>
</dbReference>
<evidence type="ECO:0000313" key="2">
    <source>
        <dbReference type="Proteomes" id="UP001166674"/>
    </source>
</evidence>
<comment type="caution">
    <text evidence="1">The sequence shown here is derived from an EMBL/GenBank/DDBJ whole genome shotgun (WGS) entry which is preliminary data.</text>
</comment>
<accession>A0AA41MXV0</accession>
<sequence length="184" mass="19475">MPWASGTSSQGGAPQVGAPESIKRMSVMVNSGDSTFSLGPFIHQFSELPVNLHGGFPLSHSPLDRLIGKKRKCSLGSGSGGGSKPTKVAQLPAMNNIHMKHASTIPGAQGLTNNSLLHQVGSALRRCPASPRVCGLACQHVQPHGVMLRGKSQWPVDWDRLLCGTSGARGRCSRRRVPRGVVSR</sequence>
<organism evidence="1 2">
    <name type="scientific">Sciurus carolinensis</name>
    <name type="common">Eastern gray squirrel</name>
    <dbReference type="NCBI Taxonomy" id="30640"/>
    <lineage>
        <taxon>Eukaryota</taxon>
        <taxon>Metazoa</taxon>
        <taxon>Chordata</taxon>
        <taxon>Craniata</taxon>
        <taxon>Vertebrata</taxon>
        <taxon>Euteleostomi</taxon>
        <taxon>Mammalia</taxon>
        <taxon>Eutheria</taxon>
        <taxon>Euarchontoglires</taxon>
        <taxon>Glires</taxon>
        <taxon>Rodentia</taxon>
        <taxon>Sciuromorpha</taxon>
        <taxon>Sciuridae</taxon>
        <taxon>Sciurinae</taxon>
        <taxon>Sciurini</taxon>
        <taxon>Sciurus</taxon>
    </lineage>
</organism>
<dbReference type="PANTHER" id="PTHR15117:SF2">
    <property type="entry name" value="ATAXIN-7"/>
    <property type="match status" value="1"/>
</dbReference>
<dbReference type="PANTHER" id="PTHR15117">
    <property type="entry name" value="ATAXIN 7 RELATED"/>
    <property type="match status" value="1"/>
</dbReference>
<gene>
    <name evidence="1" type="ORF">SUZIE_156195</name>
</gene>
<reference evidence="1" key="1">
    <citation type="submission" date="2020-03" db="EMBL/GenBank/DDBJ databases">
        <title>Studies in the Genomics of Life Span.</title>
        <authorList>
            <person name="Glass D."/>
        </authorList>
    </citation>
    <scope>NUCLEOTIDE SEQUENCE</scope>
    <source>
        <strain evidence="1">SUZIE</strain>
        <tissue evidence="1">Muscle</tissue>
    </source>
</reference>
<protein>
    <submittedName>
        <fullName evidence="1">Ataxin-7</fullName>
    </submittedName>
</protein>
<dbReference type="AlphaFoldDB" id="A0AA41MXV0"/>